<dbReference type="AlphaFoldDB" id="A0A3L7AMD6"/>
<dbReference type="InterPro" id="IPR050259">
    <property type="entry name" value="SDR"/>
</dbReference>
<name>A0A3L7AMD6_9HYPH</name>
<sequence length="251" mass="25818">MSHPFSLSGQTALVTGSAAGLGFEIAAALAQAGAHVLVNGRDQGRLAAAATAIIRKGGHAEPFLLDVFDAEAVTARMASAPPIHILVNNAGARDRRGFLDMETADFRALIELDLIAPAHLTRAVARAMAKRGEGGRIINITSIAGPLSRAGDAAYTTAKGGLEALTRALAADLGPHAITVNAIAPGYFLTEPNAELARDQAVGEWLSRRTSLGRWGQPGEIAGAAVFLASPAASYVTGHVLAVDGGYLAHF</sequence>
<dbReference type="PROSITE" id="PS00061">
    <property type="entry name" value="ADH_SHORT"/>
    <property type="match status" value="1"/>
</dbReference>
<evidence type="ECO:0000256" key="1">
    <source>
        <dbReference type="ARBA" id="ARBA00006484"/>
    </source>
</evidence>
<dbReference type="PRINTS" id="PR00081">
    <property type="entry name" value="GDHRDH"/>
</dbReference>
<reference evidence="3 4" key="1">
    <citation type="submission" date="2018-10" db="EMBL/GenBank/DDBJ databases">
        <title>Xanthobacter tagetidis genome sequencing and assembly.</title>
        <authorList>
            <person name="Maclea K.S."/>
            <person name="Goen A.E."/>
            <person name="Fatima S.A."/>
        </authorList>
    </citation>
    <scope>NUCLEOTIDE SEQUENCE [LARGE SCALE GENOMIC DNA]</scope>
    <source>
        <strain evidence="3 4">ATCC 700314</strain>
    </source>
</reference>
<dbReference type="NCBIfam" id="NF004778">
    <property type="entry name" value="PRK06124.1"/>
    <property type="match status" value="1"/>
</dbReference>
<dbReference type="RefSeq" id="WP_121621488.1">
    <property type="nucleotide sequence ID" value="NZ_JACIIW010000004.1"/>
</dbReference>
<dbReference type="SMART" id="SM00822">
    <property type="entry name" value="PKS_KR"/>
    <property type="match status" value="1"/>
</dbReference>
<evidence type="ECO:0000259" key="2">
    <source>
        <dbReference type="SMART" id="SM00822"/>
    </source>
</evidence>
<gene>
    <name evidence="3" type="ORF">D9R14_01350</name>
</gene>
<evidence type="ECO:0000313" key="4">
    <source>
        <dbReference type="Proteomes" id="UP000269692"/>
    </source>
</evidence>
<dbReference type="FunFam" id="3.40.50.720:FF:000084">
    <property type="entry name" value="Short-chain dehydrogenase reductase"/>
    <property type="match status" value="1"/>
</dbReference>
<dbReference type="Gene3D" id="3.40.50.720">
    <property type="entry name" value="NAD(P)-binding Rossmann-like Domain"/>
    <property type="match status" value="1"/>
</dbReference>
<dbReference type="OrthoDB" id="9790146at2"/>
<dbReference type="PRINTS" id="PR00080">
    <property type="entry name" value="SDRFAMILY"/>
</dbReference>
<protein>
    <submittedName>
        <fullName evidence="3">SDR family oxidoreductase</fullName>
    </submittedName>
</protein>
<dbReference type="InterPro" id="IPR020904">
    <property type="entry name" value="Sc_DH/Rdtase_CS"/>
</dbReference>
<dbReference type="Pfam" id="PF13561">
    <property type="entry name" value="adh_short_C2"/>
    <property type="match status" value="1"/>
</dbReference>
<dbReference type="GO" id="GO:0032787">
    <property type="term" value="P:monocarboxylic acid metabolic process"/>
    <property type="evidence" value="ECO:0007669"/>
    <property type="project" value="UniProtKB-ARBA"/>
</dbReference>
<dbReference type="PANTHER" id="PTHR42879:SF2">
    <property type="entry name" value="3-OXOACYL-[ACYL-CARRIER-PROTEIN] REDUCTASE FABG"/>
    <property type="match status" value="1"/>
</dbReference>
<evidence type="ECO:0000313" key="3">
    <source>
        <dbReference type="EMBL" id="RLP81673.1"/>
    </source>
</evidence>
<comment type="caution">
    <text evidence="3">The sequence shown here is derived from an EMBL/GenBank/DDBJ whole genome shotgun (WGS) entry which is preliminary data.</text>
</comment>
<dbReference type="InterPro" id="IPR002347">
    <property type="entry name" value="SDR_fam"/>
</dbReference>
<feature type="domain" description="Ketoreductase" evidence="2">
    <location>
        <begin position="10"/>
        <end position="186"/>
    </location>
</feature>
<dbReference type="PANTHER" id="PTHR42879">
    <property type="entry name" value="3-OXOACYL-(ACYL-CARRIER-PROTEIN) REDUCTASE"/>
    <property type="match status" value="1"/>
</dbReference>
<dbReference type="InterPro" id="IPR057326">
    <property type="entry name" value="KR_dom"/>
</dbReference>
<dbReference type="SUPFAM" id="SSF51735">
    <property type="entry name" value="NAD(P)-binding Rossmann-fold domains"/>
    <property type="match status" value="1"/>
</dbReference>
<dbReference type="InterPro" id="IPR036291">
    <property type="entry name" value="NAD(P)-bd_dom_sf"/>
</dbReference>
<dbReference type="Proteomes" id="UP000269692">
    <property type="component" value="Unassembled WGS sequence"/>
</dbReference>
<proteinExistence type="inferred from homology"/>
<accession>A0A3L7AMD6</accession>
<comment type="similarity">
    <text evidence="1">Belongs to the short-chain dehydrogenases/reductases (SDR) family.</text>
</comment>
<organism evidence="3 4">
    <name type="scientific">Xanthobacter tagetidis</name>
    <dbReference type="NCBI Taxonomy" id="60216"/>
    <lineage>
        <taxon>Bacteria</taxon>
        <taxon>Pseudomonadati</taxon>
        <taxon>Pseudomonadota</taxon>
        <taxon>Alphaproteobacteria</taxon>
        <taxon>Hyphomicrobiales</taxon>
        <taxon>Xanthobacteraceae</taxon>
        <taxon>Xanthobacter</taxon>
    </lineage>
</organism>
<dbReference type="EMBL" id="RCTF01000001">
    <property type="protein sequence ID" value="RLP81673.1"/>
    <property type="molecule type" value="Genomic_DNA"/>
</dbReference>
<keyword evidence="4" id="KW-1185">Reference proteome</keyword>